<evidence type="ECO:0000256" key="3">
    <source>
        <dbReference type="ARBA" id="ARBA00022475"/>
    </source>
</evidence>
<feature type="transmembrane region" description="Helical" evidence="9">
    <location>
        <begin position="60"/>
        <end position="84"/>
    </location>
</feature>
<evidence type="ECO:0000256" key="4">
    <source>
        <dbReference type="ARBA" id="ARBA00022692"/>
    </source>
</evidence>
<feature type="transmembrane region" description="Helical" evidence="9">
    <location>
        <begin position="96"/>
        <end position="118"/>
    </location>
</feature>
<evidence type="ECO:0000256" key="1">
    <source>
        <dbReference type="ARBA" id="ARBA00004651"/>
    </source>
</evidence>
<dbReference type="EMBL" id="CZRL01000022">
    <property type="protein sequence ID" value="CUS50321.1"/>
    <property type="molecule type" value="Genomic_DNA"/>
</dbReference>
<dbReference type="CDD" id="cd06582">
    <property type="entry name" value="TM_PBP1_LivH_like"/>
    <property type="match status" value="1"/>
</dbReference>
<feature type="transmembrane region" description="Helical" evidence="9">
    <location>
        <begin position="251"/>
        <end position="273"/>
    </location>
</feature>
<comment type="similarity">
    <text evidence="8">Belongs to the binding-protein-dependent transport system permease family. LivHM subfamily.</text>
</comment>
<evidence type="ECO:0000256" key="2">
    <source>
        <dbReference type="ARBA" id="ARBA00022448"/>
    </source>
</evidence>
<keyword evidence="4 9" id="KW-0812">Transmembrane</keyword>
<dbReference type="GO" id="GO:0006865">
    <property type="term" value="P:amino acid transport"/>
    <property type="evidence" value="ECO:0007669"/>
    <property type="project" value="UniProtKB-KW"/>
</dbReference>
<dbReference type="GO" id="GO:0022857">
    <property type="term" value="F:transmembrane transporter activity"/>
    <property type="evidence" value="ECO:0007669"/>
    <property type="project" value="InterPro"/>
</dbReference>
<keyword evidence="2" id="KW-0813">Transport</keyword>
<keyword evidence="6 9" id="KW-1133">Transmembrane helix</keyword>
<evidence type="ECO:0000256" key="5">
    <source>
        <dbReference type="ARBA" id="ARBA00022970"/>
    </source>
</evidence>
<feature type="transmembrane region" description="Helical" evidence="9">
    <location>
        <begin position="6"/>
        <end position="29"/>
    </location>
</feature>
<accession>A0A160TQB1</accession>
<protein>
    <submittedName>
        <fullName evidence="10">Urea ABC transporter, permease protein UrtB</fullName>
    </submittedName>
</protein>
<evidence type="ECO:0000256" key="8">
    <source>
        <dbReference type="ARBA" id="ARBA00037998"/>
    </source>
</evidence>
<keyword evidence="5" id="KW-0029">Amino-acid transport</keyword>
<evidence type="ECO:0000313" key="10">
    <source>
        <dbReference type="EMBL" id="CUS50321.1"/>
    </source>
</evidence>
<feature type="transmembrane region" description="Helical" evidence="9">
    <location>
        <begin position="138"/>
        <end position="157"/>
    </location>
</feature>
<dbReference type="InterPro" id="IPR001851">
    <property type="entry name" value="ABC_transp_permease"/>
</dbReference>
<dbReference type="GO" id="GO:0005886">
    <property type="term" value="C:plasma membrane"/>
    <property type="evidence" value="ECO:0007669"/>
    <property type="project" value="UniProtKB-SubCell"/>
</dbReference>
<evidence type="ECO:0000256" key="7">
    <source>
        <dbReference type="ARBA" id="ARBA00023136"/>
    </source>
</evidence>
<evidence type="ECO:0000256" key="6">
    <source>
        <dbReference type="ARBA" id="ARBA00022989"/>
    </source>
</evidence>
<gene>
    <name evidence="10" type="ORF">MGWOODY_XGa2026</name>
</gene>
<proteinExistence type="inferred from homology"/>
<dbReference type="AlphaFoldDB" id="A0A160TQB1"/>
<name>A0A160TQB1_9ZZZZ</name>
<dbReference type="PANTHER" id="PTHR11795:SF447">
    <property type="entry name" value="ABC TRANSPORTER PERMEASE PROTEIN"/>
    <property type="match status" value="1"/>
</dbReference>
<dbReference type="InterPro" id="IPR052157">
    <property type="entry name" value="BCAA_transport_permease"/>
</dbReference>
<reference evidence="10" key="1">
    <citation type="submission" date="2015-10" db="EMBL/GenBank/DDBJ databases">
        <authorList>
            <person name="Gilbert D.G."/>
        </authorList>
    </citation>
    <scope>NUCLEOTIDE SEQUENCE</scope>
</reference>
<sequence length="289" mass="30214">MDLFAALVLQIIYGIANLVLISIGLAVIFGMMRVINLAHGEFLMLGGYSVVVATNNGVNIWVAMFILAPLIVGLIGLIVEWCLIRFLYGRMVDTLLATWGLSLFFIGLITTIFGAQTATTIAPPFGAITIGEYSSSGYELFLICIAVLMIILVYLLLRYTKLGLVARGTMQGADMAASLGVSTQRVYSTTFGIGAALTGLAGGLLAPITGILPTSGAIYIGKAFITVISGGTAILAGTASASVLLGAINGIVAFVIGPTMGEVALLLLAIVLLRLMPQGITGRFFKRSL</sequence>
<dbReference type="Pfam" id="PF02653">
    <property type="entry name" value="BPD_transp_2"/>
    <property type="match status" value="1"/>
</dbReference>
<dbReference type="PANTHER" id="PTHR11795">
    <property type="entry name" value="BRANCHED-CHAIN AMINO ACID TRANSPORT SYSTEM PERMEASE PROTEIN LIVH"/>
    <property type="match status" value="1"/>
</dbReference>
<comment type="subcellular location">
    <subcellularLocation>
        <location evidence="1">Cell membrane</location>
        <topology evidence="1">Multi-pass membrane protein</topology>
    </subcellularLocation>
</comment>
<keyword evidence="7 9" id="KW-0472">Membrane</keyword>
<evidence type="ECO:0000256" key="9">
    <source>
        <dbReference type="SAM" id="Phobius"/>
    </source>
</evidence>
<organism evidence="10">
    <name type="scientific">hydrothermal vent metagenome</name>
    <dbReference type="NCBI Taxonomy" id="652676"/>
    <lineage>
        <taxon>unclassified sequences</taxon>
        <taxon>metagenomes</taxon>
        <taxon>ecological metagenomes</taxon>
    </lineage>
</organism>
<keyword evidence="3" id="KW-1003">Cell membrane</keyword>
<feature type="transmembrane region" description="Helical" evidence="9">
    <location>
        <begin position="223"/>
        <end position="245"/>
    </location>
</feature>